<feature type="transmembrane region" description="Helical" evidence="1">
    <location>
        <begin position="12"/>
        <end position="34"/>
    </location>
</feature>
<keyword evidence="1" id="KW-1133">Transmembrane helix</keyword>
<dbReference type="EMBL" id="BMWZ01000001">
    <property type="protein sequence ID" value="GGZ70371.1"/>
    <property type="molecule type" value="Genomic_DNA"/>
</dbReference>
<evidence type="ECO:0000313" key="3">
    <source>
        <dbReference type="Proteomes" id="UP000636004"/>
    </source>
</evidence>
<dbReference type="RefSeq" id="WP_189359037.1">
    <property type="nucleotide sequence ID" value="NZ_BMWZ01000001.1"/>
</dbReference>
<dbReference type="AlphaFoldDB" id="A0A918QS33"/>
<evidence type="ECO:0000256" key="1">
    <source>
        <dbReference type="SAM" id="Phobius"/>
    </source>
</evidence>
<keyword evidence="1" id="KW-0812">Transmembrane</keyword>
<gene>
    <name evidence="2" type="ORF">GCM10007028_04350</name>
</gene>
<reference evidence="2" key="1">
    <citation type="journal article" date="2014" name="Int. J. Syst. Evol. Microbiol.">
        <title>Complete genome sequence of Corynebacterium casei LMG S-19264T (=DSM 44701T), isolated from a smear-ripened cheese.</title>
        <authorList>
            <consortium name="US DOE Joint Genome Institute (JGI-PGF)"/>
            <person name="Walter F."/>
            <person name="Albersmeier A."/>
            <person name="Kalinowski J."/>
            <person name="Ruckert C."/>
        </authorList>
    </citation>
    <scope>NUCLEOTIDE SEQUENCE</scope>
    <source>
        <strain evidence="2">KCTC 12710</strain>
    </source>
</reference>
<reference evidence="2" key="2">
    <citation type="submission" date="2020-09" db="EMBL/GenBank/DDBJ databases">
        <authorList>
            <person name="Sun Q."/>
            <person name="Kim S."/>
        </authorList>
    </citation>
    <scope>NUCLEOTIDE SEQUENCE</scope>
    <source>
        <strain evidence="2">KCTC 12710</strain>
    </source>
</reference>
<keyword evidence="1" id="KW-0472">Membrane</keyword>
<sequence length="296" mass="34878">MKNFFSNCLKLLGLFLLICLSALIFNSFLINHFYNGYKINKEQNILILGDSHTEHAIDDNIFTTSLNLSHSADSYFYSYLKLRKIKKENPQIDKVLLGLSNHNLFIEYEDRWLFNTSRIKSKLRIYMDLMNFSEFLFLFKSNPSGVIQGFIESPKYSIKLIIKGGALKERDLGRFQSSQRNSLKEAINRIKKSKKQRVLEYSKIETEYLFKIVDFCNKNNIELIFVSTPLHPEYTKRKENEFQLLDEFYSSSLSQFKFFNCSKFDLSDGYFQDLDHLNDKGAKLFTSYLMKKLDDN</sequence>
<accession>A0A918QS33</accession>
<protein>
    <submittedName>
        <fullName evidence="2">Uncharacterized protein</fullName>
    </submittedName>
</protein>
<comment type="caution">
    <text evidence="2">The sequence shown here is derived from an EMBL/GenBank/DDBJ whole genome shotgun (WGS) entry which is preliminary data.</text>
</comment>
<keyword evidence="3" id="KW-1185">Reference proteome</keyword>
<organism evidence="2 3">
    <name type="scientific">Algibacter mikhailovii</name>
    <dbReference type="NCBI Taxonomy" id="425498"/>
    <lineage>
        <taxon>Bacteria</taxon>
        <taxon>Pseudomonadati</taxon>
        <taxon>Bacteroidota</taxon>
        <taxon>Flavobacteriia</taxon>
        <taxon>Flavobacteriales</taxon>
        <taxon>Flavobacteriaceae</taxon>
        <taxon>Algibacter</taxon>
    </lineage>
</organism>
<name>A0A918QS33_9FLAO</name>
<dbReference type="Proteomes" id="UP000636004">
    <property type="component" value="Unassembled WGS sequence"/>
</dbReference>
<evidence type="ECO:0000313" key="2">
    <source>
        <dbReference type="EMBL" id="GGZ70371.1"/>
    </source>
</evidence>
<dbReference type="SUPFAM" id="SSF52266">
    <property type="entry name" value="SGNH hydrolase"/>
    <property type="match status" value="1"/>
</dbReference>
<proteinExistence type="predicted"/>